<dbReference type="EMBL" id="DQ310789">
    <property type="protein sequence ID" value="ABC88395.1"/>
    <property type="molecule type" value="Genomic_DNA"/>
</dbReference>
<dbReference type="InterPro" id="IPR003374">
    <property type="entry name" value="ApbE-like_sf"/>
</dbReference>
<dbReference type="AlphaFoldDB" id="Q0QLF6"/>
<protein>
    <submittedName>
        <fullName evidence="1">Uncharacterized protein OrfC</fullName>
    </submittedName>
</protein>
<organism evidence="1">
    <name type="scientific">Eubacterium barkeri</name>
    <name type="common">Clostridium barkeri</name>
    <dbReference type="NCBI Taxonomy" id="1528"/>
    <lineage>
        <taxon>Bacteria</taxon>
        <taxon>Bacillati</taxon>
        <taxon>Bacillota</taxon>
        <taxon>Clostridia</taxon>
        <taxon>Eubacteriales</taxon>
        <taxon>Eubacteriaceae</taxon>
        <taxon>Eubacterium</taxon>
    </lineage>
</organism>
<dbReference type="Gene3D" id="3.10.520.10">
    <property type="entry name" value="ApbE-like domains"/>
    <property type="match status" value="1"/>
</dbReference>
<reference evidence="1" key="1">
    <citation type="journal article" date="2006" name="Proc. Natl. Acad. Sci. U.S.A.">
        <title>Molecular and functional analysis of nicotinate catabolism in Eubacterium barkeri.</title>
        <authorList>
            <person name="Alhapel A."/>
            <person name="Darley D.J."/>
            <person name="Wagener N."/>
            <person name="Eckel E."/>
            <person name="Elsner N."/>
            <person name="Pierik A.J."/>
        </authorList>
    </citation>
    <scope>NUCLEOTIDE SEQUENCE</scope>
    <source>
        <strain evidence="1">DSM 1223</strain>
    </source>
</reference>
<sequence length="290" mass="30801">MAIWIRSKMCPSTNKDFFRVLTDGRVYVDYGPVSMVLSAMKNGVAQPSLCAAHAQAIPGILEEIAEVRDQLCRYPAEIHGKGLRGLPLEMVETVRRVGEPTLTPMATVAGTVADCVADQLFKEDVDTVIVNNGGDIALRLRRGASIRMGILPDLAAGQITQTITLTEEDGIGGVCTSGLGGRSFTRGIANAVTVFSKRCMIADACATHLANTSYVACDGVITARAGDIKRESDIAELQVVTQVGVLSDGVRKKSLKQIEAEAVRQARMGNVAAVFADVGGTAMAWHPNEV</sequence>
<gene>
    <name evidence="1" type="primary">OrfC</name>
</gene>
<accession>Q0QLF6</accession>
<evidence type="ECO:0000313" key="1">
    <source>
        <dbReference type="EMBL" id="ABC88395.1"/>
    </source>
</evidence>
<name>Q0QLF6_EUBBA</name>
<proteinExistence type="predicted"/>
<dbReference type="SUPFAM" id="SSF143631">
    <property type="entry name" value="ApbE-like"/>
    <property type="match status" value="1"/>
</dbReference>